<dbReference type="GO" id="GO:0005774">
    <property type="term" value="C:vacuolar membrane"/>
    <property type="evidence" value="ECO:0007669"/>
    <property type="project" value="TreeGrafter"/>
</dbReference>
<dbReference type="InterPro" id="IPR013057">
    <property type="entry name" value="AA_transpt_TM"/>
</dbReference>
<dbReference type="OrthoDB" id="40134at2759"/>
<dbReference type="AlphaFoldDB" id="A0A1V9YDI1"/>
<feature type="transmembrane region" description="Helical" evidence="5">
    <location>
        <begin position="247"/>
        <end position="270"/>
    </location>
</feature>
<name>A0A1V9YDI1_ACHHY</name>
<evidence type="ECO:0000256" key="1">
    <source>
        <dbReference type="ARBA" id="ARBA00004141"/>
    </source>
</evidence>
<accession>A0A1V9YDI1</accession>
<feature type="transmembrane region" description="Helical" evidence="5">
    <location>
        <begin position="380"/>
        <end position="397"/>
    </location>
</feature>
<evidence type="ECO:0000256" key="4">
    <source>
        <dbReference type="ARBA" id="ARBA00023136"/>
    </source>
</evidence>
<evidence type="ECO:0000256" key="5">
    <source>
        <dbReference type="SAM" id="Phobius"/>
    </source>
</evidence>
<dbReference type="Proteomes" id="UP000243579">
    <property type="component" value="Unassembled WGS sequence"/>
</dbReference>
<dbReference type="STRING" id="1202772.A0A1V9YDI1"/>
<feature type="transmembrane region" description="Helical" evidence="5">
    <location>
        <begin position="169"/>
        <end position="191"/>
    </location>
</feature>
<comment type="subcellular location">
    <subcellularLocation>
        <location evidence="1">Membrane</location>
        <topology evidence="1">Multi-pass membrane protein</topology>
    </subcellularLocation>
</comment>
<evidence type="ECO:0000256" key="3">
    <source>
        <dbReference type="ARBA" id="ARBA00022989"/>
    </source>
</evidence>
<feature type="transmembrane region" description="Helical" evidence="5">
    <location>
        <begin position="295"/>
        <end position="319"/>
    </location>
</feature>
<dbReference type="PANTHER" id="PTHR22950:SF349">
    <property type="entry name" value="AMINO ACID TRANSPORTER TRANSMEMBRANE DOMAIN-CONTAINING PROTEIN"/>
    <property type="match status" value="1"/>
</dbReference>
<evidence type="ECO:0000259" key="6">
    <source>
        <dbReference type="Pfam" id="PF01490"/>
    </source>
</evidence>
<reference evidence="7 8" key="1">
    <citation type="journal article" date="2014" name="Genome Biol. Evol.">
        <title>The secreted proteins of Achlya hypogyna and Thraustotheca clavata identify the ancestral oomycete secretome and reveal gene acquisitions by horizontal gene transfer.</title>
        <authorList>
            <person name="Misner I."/>
            <person name="Blouin N."/>
            <person name="Leonard G."/>
            <person name="Richards T.A."/>
            <person name="Lane C.E."/>
        </authorList>
    </citation>
    <scope>NUCLEOTIDE SEQUENCE [LARGE SCALE GENOMIC DNA]</scope>
    <source>
        <strain evidence="7 8">ATCC 48635</strain>
    </source>
</reference>
<feature type="transmembrane region" description="Helical" evidence="5">
    <location>
        <begin position="62"/>
        <end position="89"/>
    </location>
</feature>
<feature type="transmembrane region" description="Helical" evidence="5">
    <location>
        <begin position="211"/>
        <end position="235"/>
    </location>
</feature>
<feature type="transmembrane region" description="Helical" evidence="5">
    <location>
        <begin position="110"/>
        <end position="130"/>
    </location>
</feature>
<organism evidence="7 8">
    <name type="scientific">Achlya hypogyna</name>
    <name type="common">Oomycete</name>
    <name type="synonym">Protoachlya hypogyna</name>
    <dbReference type="NCBI Taxonomy" id="1202772"/>
    <lineage>
        <taxon>Eukaryota</taxon>
        <taxon>Sar</taxon>
        <taxon>Stramenopiles</taxon>
        <taxon>Oomycota</taxon>
        <taxon>Saprolegniomycetes</taxon>
        <taxon>Saprolegniales</taxon>
        <taxon>Achlyaceae</taxon>
        <taxon>Achlya</taxon>
    </lineage>
</organism>
<feature type="transmembrane region" description="Helical" evidence="5">
    <location>
        <begin position="142"/>
        <end position="162"/>
    </location>
</feature>
<keyword evidence="8" id="KW-1185">Reference proteome</keyword>
<feature type="domain" description="Amino acid transporter transmembrane" evidence="6">
    <location>
        <begin position="36"/>
        <end position="457"/>
    </location>
</feature>
<sequence>MDGRGSTLPTTSALANHNSIQRSLVMPFLTTEDMKMCFSLFCCCCGVGSLGLAGNYASAGYFAATVAFVFMAIVNTYATWCLCKVLVVAPKSTLTLGDLGDWCFGPIGRYFSLVFQCLLCAMFPIVYLVLGGTLLVTLFPDTFSQTTWLILMAVTLLPVCLVPTMKEGAGMAFAGGLATILADGIAIYLLITNMQRINTSGVTPPAPPVTFTSVTTVFGNLAFAYGACMIIPSLHHEHTQPERMPRVSLVAQGMITLFFFTVALTGVFSAGCQTPNNLLFAISTSNLGFAADRGFVVLAFLFMQLHITIAFAVIFFPVFQILERLVLGLHKVRVVDDASGVATPSIDNLGATEYGRTDKDPTPQDALDAYEVPGAYFKASLVRTALIAVCVVIAVIWRDHLSALVDFIGASASALVNMVLPILFYLKTFWTTVPTSERAFAIVCMAVACFLGVYVSIQTGKDLFAPVKRDPKILFPRCSAEYQEVVFTNLTHYGRMQAPN</sequence>
<gene>
    <name evidence="7" type="ORF">ACHHYP_14297</name>
</gene>
<keyword evidence="3 5" id="KW-1133">Transmembrane helix</keyword>
<feature type="transmembrane region" description="Helical" evidence="5">
    <location>
        <begin position="403"/>
        <end position="426"/>
    </location>
</feature>
<dbReference type="PANTHER" id="PTHR22950">
    <property type="entry name" value="AMINO ACID TRANSPORTER"/>
    <property type="match status" value="1"/>
</dbReference>
<dbReference type="GO" id="GO:0015179">
    <property type="term" value="F:L-amino acid transmembrane transporter activity"/>
    <property type="evidence" value="ECO:0007669"/>
    <property type="project" value="TreeGrafter"/>
</dbReference>
<evidence type="ECO:0000256" key="2">
    <source>
        <dbReference type="ARBA" id="ARBA00022692"/>
    </source>
</evidence>
<feature type="transmembrane region" description="Helical" evidence="5">
    <location>
        <begin position="36"/>
        <end position="56"/>
    </location>
</feature>
<dbReference type="EMBL" id="JNBR01002080">
    <property type="protein sequence ID" value="OQR83770.1"/>
    <property type="molecule type" value="Genomic_DNA"/>
</dbReference>
<protein>
    <submittedName>
        <fullName evidence="7">Amino Acid/Auxin Permease (AAAP) Family</fullName>
    </submittedName>
</protein>
<dbReference type="Pfam" id="PF01490">
    <property type="entry name" value="Aa_trans"/>
    <property type="match status" value="1"/>
</dbReference>
<comment type="caution">
    <text evidence="7">The sequence shown here is derived from an EMBL/GenBank/DDBJ whole genome shotgun (WGS) entry which is preliminary data.</text>
</comment>
<keyword evidence="4 5" id="KW-0472">Membrane</keyword>
<proteinExistence type="predicted"/>
<evidence type="ECO:0000313" key="7">
    <source>
        <dbReference type="EMBL" id="OQR83770.1"/>
    </source>
</evidence>
<evidence type="ECO:0000313" key="8">
    <source>
        <dbReference type="Proteomes" id="UP000243579"/>
    </source>
</evidence>
<feature type="transmembrane region" description="Helical" evidence="5">
    <location>
        <begin position="438"/>
        <end position="457"/>
    </location>
</feature>
<keyword evidence="2 5" id="KW-0812">Transmembrane</keyword>